<feature type="domain" description="CRISPR type III-associated protein" evidence="5">
    <location>
        <begin position="20"/>
        <end position="211"/>
    </location>
</feature>
<dbReference type="InterPro" id="IPR005510">
    <property type="entry name" value="Csm4"/>
</dbReference>
<sequence length="311" mass="36618">MIKAYRIKFLSPYTTIKSYTIFGAFCWAYRLLYGKDRLENFLKEFSENPKFLISSPFPVIEDIYLFPKPFFELKLSSDIKILEKLKRKPYKNAVYITQKVLEKIIKGEVKNQNDLMKLNVKSGVIYDNDENLSSLNFGKNQIFVHNQINRINNESKNLYFEEGIVPFENQEKYFLVKFIDESFINEFEKILKIVQELGLGGNKNIGWGKVEILEDDKNFSFLGRKETDKFITLSPIIAKNINLKNSYYNFYTFVSYTDGSFEKPKLKGKIDYIEEGSIIKKQDTNQFAGVLKHISNDIYQYGLEFPVYMEW</sequence>
<dbReference type="NCBIfam" id="TIGR01903">
    <property type="entry name" value="cas5_csm4"/>
    <property type="match status" value="1"/>
</dbReference>
<keyword evidence="7" id="KW-1185">Reference proteome</keyword>
<dbReference type="GO" id="GO:0051607">
    <property type="term" value="P:defense response to virus"/>
    <property type="evidence" value="ECO:0007669"/>
    <property type="project" value="UniProtKB-KW"/>
</dbReference>
<protein>
    <recommendedName>
        <fullName evidence="2">CRISPR system Cms protein Csm4</fullName>
    </recommendedName>
</protein>
<evidence type="ECO:0000256" key="4">
    <source>
        <dbReference type="ARBA" id="ARBA00023118"/>
    </source>
</evidence>
<comment type="similarity">
    <text evidence="1">Belongs to the CRISPR-associated Csm4 family.</text>
</comment>
<keyword evidence="3" id="KW-0694">RNA-binding</keyword>
<evidence type="ECO:0000256" key="1">
    <source>
        <dbReference type="ARBA" id="ARBA00005772"/>
    </source>
</evidence>
<keyword evidence="4" id="KW-0051">Antiviral defense</keyword>
<reference evidence="6" key="1">
    <citation type="submission" date="2017-05" db="EMBL/GenBank/DDBJ databases">
        <authorList>
            <person name="Varghese N."/>
            <person name="Submissions S."/>
        </authorList>
    </citation>
    <scope>NUCLEOTIDE SEQUENCE</scope>
    <source>
        <strain evidence="6">DSM 18763</strain>
    </source>
</reference>
<dbReference type="GO" id="GO:0003723">
    <property type="term" value="F:RNA binding"/>
    <property type="evidence" value="ECO:0007669"/>
    <property type="project" value="UniProtKB-KW"/>
</dbReference>
<dbReference type="Proteomes" id="UP001157947">
    <property type="component" value="Unassembled WGS sequence"/>
</dbReference>
<evidence type="ECO:0000256" key="3">
    <source>
        <dbReference type="ARBA" id="ARBA00022884"/>
    </source>
</evidence>
<comment type="caution">
    <text evidence="6">The sequence shown here is derived from an EMBL/GenBank/DDBJ whole genome shotgun (WGS) entry which is preliminary data.</text>
</comment>
<evidence type="ECO:0000259" key="5">
    <source>
        <dbReference type="Pfam" id="PF03787"/>
    </source>
</evidence>
<dbReference type="AlphaFoldDB" id="A0AA45WJQ0"/>
<name>A0AA45WJQ0_9AQUI</name>
<dbReference type="InterPro" id="IPR005537">
    <property type="entry name" value="RAMP_III_fam"/>
</dbReference>
<dbReference type="Pfam" id="PF03787">
    <property type="entry name" value="RAMPs"/>
    <property type="match status" value="1"/>
</dbReference>
<evidence type="ECO:0000313" key="7">
    <source>
        <dbReference type="Proteomes" id="UP001157947"/>
    </source>
</evidence>
<proteinExistence type="inferred from homology"/>
<evidence type="ECO:0000313" key="6">
    <source>
        <dbReference type="EMBL" id="SMP04261.1"/>
    </source>
</evidence>
<dbReference type="RefSeq" id="WP_265133893.1">
    <property type="nucleotide sequence ID" value="NZ_FXTX01000003.1"/>
</dbReference>
<dbReference type="EMBL" id="FXTX01000003">
    <property type="protein sequence ID" value="SMP04261.1"/>
    <property type="molecule type" value="Genomic_DNA"/>
</dbReference>
<organism evidence="6 7">
    <name type="scientific">Venenivibrio stagnispumantis</name>
    <dbReference type="NCBI Taxonomy" id="407998"/>
    <lineage>
        <taxon>Bacteria</taxon>
        <taxon>Pseudomonadati</taxon>
        <taxon>Aquificota</taxon>
        <taxon>Aquificia</taxon>
        <taxon>Aquificales</taxon>
        <taxon>Hydrogenothermaceae</taxon>
        <taxon>Venenivibrio</taxon>
    </lineage>
</organism>
<gene>
    <name evidence="6" type="ORF">SAMN06264868_1039</name>
</gene>
<accession>A0AA45WJQ0</accession>
<evidence type="ECO:0000256" key="2">
    <source>
        <dbReference type="ARBA" id="ARBA00016109"/>
    </source>
</evidence>